<proteinExistence type="predicted"/>
<evidence type="ECO:0000259" key="9">
    <source>
        <dbReference type="PROSITE" id="PS50885"/>
    </source>
</evidence>
<dbReference type="SUPFAM" id="SSF48452">
    <property type="entry name" value="TPR-like"/>
    <property type="match status" value="1"/>
</dbReference>
<dbReference type="InterPro" id="IPR029787">
    <property type="entry name" value="Nucleotide_cyclase"/>
</dbReference>
<dbReference type="InterPro" id="IPR019734">
    <property type="entry name" value="TPR_rpt"/>
</dbReference>
<dbReference type="SUPFAM" id="SSF55073">
    <property type="entry name" value="Nucleotide cyclase"/>
    <property type="match status" value="1"/>
</dbReference>
<gene>
    <name evidence="10" type="ORF">SAMN02745124_00052</name>
</gene>
<dbReference type="SMART" id="SM00304">
    <property type="entry name" value="HAMP"/>
    <property type="match status" value="1"/>
</dbReference>
<dbReference type="PROSITE" id="PS50125">
    <property type="entry name" value="GUANYLATE_CYCLASE_2"/>
    <property type="match status" value="1"/>
</dbReference>
<reference evidence="10 11" key="1">
    <citation type="submission" date="2016-11" db="EMBL/GenBank/DDBJ databases">
        <authorList>
            <person name="Jaros S."/>
            <person name="Januszkiewicz K."/>
            <person name="Wedrychowicz H."/>
        </authorList>
    </citation>
    <scope>NUCLEOTIDE SEQUENCE [LARGE SCALE GENOMIC DNA]</scope>
    <source>
        <strain evidence="10 11">DSM 9705</strain>
    </source>
</reference>
<feature type="repeat" description="TPR" evidence="6">
    <location>
        <begin position="800"/>
        <end position="833"/>
    </location>
</feature>
<feature type="transmembrane region" description="Helical" evidence="7">
    <location>
        <begin position="13"/>
        <end position="37"/>
    </location>
</feature>
<dbReference type="STRING" id="1121409.SAMN02745124_00052"/>
<organism evidence="10 11">
    <name type="scientific">Desulfofustis glycolicus DSM 9705</name>
    <dbReference type="NCBI Taxonomy" id="1121409"/>
    <lineage>
        <taxon>Bacteria</taxon>
        <taxon>Pseudomonadati</taxon>
        <taxon>Thermodesulfobacteriota</taxon>
        <taxon>Desulfobulbia</taxon>
        <taxon>Desulfobulbales</taxon>
        <taxon>Desulfocapsaceae</taxon>
        <taxon>Desulfofustis</taxon>
    </lineage>
</organism>
<keyword evidence="6" id="KW-0802">TPR repeat</keyword>
<dbReference type="InterPro" id="IPR011990">
    <property type="entry name" value="TPR-like_helical_dom_sf"/>
</dbReference>
<dbReference type="InterPro" id="IPR050697">
    <property type="entry name" value="Adenylyl/Guanylyl_Cyclase_3/4"/>
</dbReference>
<evidence type="ECO:0000256" key="2">
    <source>
        <dbReference type="ARBA" id="ARBA00022475"/>
    </source>
</evidence>
<evidence type="ECO:0000256" key="5">
    <source>
        <dbReference type="ARBA" id="ARBA00023136"/>
    </source>
</evidence>
<dbReference type="GO" id="GO:0004016">
    <property type="term" value="F:adenylate cyclase activity"/>
    <property type="evidence" value="ECO:0007669"/>
    <property type="project" value="UniProtKB-ARBA"/>
</dbReference>
<evidence type="ECO:0000256" key="1">
    <source>
        <dbReference type="ARBA" id="ARBA00004651"/>
    </source>
</evidence>
<dbReference type="AlphaFoldDB" id="A0A1M5RXW7"/>
<feature type="domain" description="HAMP" evidence="9">
    <location>
        <begin position="198"/>
        <end position="250"/>
    </location>
</feature>
<feature type="repeat" description="TPR" evidence="6">
    <location>
        <begin position="544"/>
        <end position="577"/>
    </location>
</feature>
<keyword evidence="3 7" id="KW-0812">Transmembrane</keyword>
<dbReference type="Pfam" id="PF17203">
    <property type="entry name" value="sCache_3_2"/>
    <property type="match status" value="1"/>
</dbReference>
<dbReference type="GO" id="GO:0035556">
    <property type="term" value="P:intracellular signal transduction"/>
    <property type="evidence" value="ECO:0007669"/>
    <property type="project" value="InterPro"/>
</dbReference>
<evidence type="ECO:0000259" key="8">
    <source>
        <dbReference type="PROSITE" id="PS50125"/>
    </source>
</evidence>
<dbReference type="Proteomes" id="UP000184139">
    <property type="component" value="Unassembled WGS sequence"/>
</dbReference>
<feature type="domain" description="Guanylate cyclase" evidence="8">
    <location>
        <begin position="284"/>
        <end position="413"/>
    </location>
</feature>
<dbReference type="GO" id="GO:0006171">
    <property type="term" value="P:cAMP biosynthetic process"/>
    <property type="evidence" value="ECO:0007669"/>
    <property type="project" value="TreeGrafter"/>
</dbReference>
<dbReference type="InterPro" id="IPR029151">
    <property type="entry name" value="Sensor-like_sf"/>
</dbReference>
<keyword evidence="4 7" id="KW-1133">Transmembrane helix</keyword>
<feature type="transmembrane region" description="Helical" evidence="7">
    <location>
        <begin position="176"/>
        <end position="198"/>
    </location>
</feature>
<protein>
    <submittedName>
        <fullName evidence="10">Adenylate cyclase, class 3</fullName>
    </submittedName>
</protein>
<dbReference type="PANTHER" id="PTHR43081">
    <property type="entry name" value="ADENYLATE CYCLASE, TERMINAL-DIFFERENTIATION SPECIFIC-RELATED"/>
    <property type="match status" value="1"/>
</dbReference>
<comment type="subcellular location">
    <subcellularLocation>
        <location evidence="1">Cell membrane</location>
        <topology evidence="1">Multi-pass membrane protein</topology>
    </subcellularLocation>
</comment>
<dbReference type="InterPro" id="IPR003660">
    <property type="entry name" value="HAMP_dom"/>
</dbReference>
<evidence type="ECO:0000256" key="4">
    <source>
        <dbReference type="ARBA" id="ARBA00022989"/>
    </source>
</evidence>
<dbReference type="SMART" id="SM00044">
    <property type="entry name" value="CYCc"/>
    <property type="match status" value="1"/>
</dbReference>
<dbReference type="CDD" id="cd07302">
    <property type="entry name" value="CHD"/>
    <property type="match status" value="1"/>
</dbReference>
<dbReference type="Gene3D" id="3.30.70.1230">
    <property type="entry name" value="Nucleotide cyclase"/>
    <property type="match status" value="1"/>
</dbReference>
<dbReference type="RefSeq" id="WP_073372832.1">
    <property type="nucleotide sequence ID" value="NZ_FQXS01000001.1"/>
</dbReference>
<sequence length="854" mass="94242">MKSETIPSPRIPIWLQLSLATMVVLAVSIGILSYVIIERQRTSLYDHIVKLGSVSLSYVADNAKVPLLTDDTLTLSTLINNVASVDGHFYAMIVDTEDIIKAHTDHEKVDTRFEPFERAGERVQQGAVTYFNYRLPDGRPVLNLSMPILFQEKQLGEVHVGLSVNFIRQLFVDERAFLVAATLIIIGLGMIVAVMYSLRFTRPLSALVQATSQIARGNYDFKVDSSRNDELGRLGQAFNRMGEELSRQAMIKESFGKYVGSEVLDLITRSPGQAWLKGQRSEASILFADIRGFTAYAEGREPEEVVEKLNDFFAIATEVIFSHGGYVDKFIGDSVLAVFGIPVAHPNHRERCIRAAVAMQRQLARAAGGGNPLLSSVGIGIASGIVVAGNIGSSVKMEYTVIGDSVNVASSLNSLAGAGEIIVDSDGTMDLDGFAEVEALPPQKIKNREQLVEVFRVVRTLCCLLAVLPILAGCAVPGPQSGDDATAAVLAEQSLVLLPASAQLQALRDEGSGRYQEAVTYWRQAEILVDEKITFLSKQLQEIAAVYARQGVDLFERKDGDGARQAFLEALRLDPQNQTALDYLKNRYQAERTIEYTVGEGDSFATIAESVYGSADYAFAVRLLANGGRQDEPQVGEILVLADLDTLFSKILLDYSKQIRVARRLFADKEYEAVLSVAESILSDNPGDEEASYILNLSLVRLTERYWDEERYDEAIATLTRVDPAFKNVSPLIEQVRTEQRQKEARDRLQANAALFRRGQELAAQGGYLEALAMFLQVDSTHEGIQRAIADVKQQLAVKAEEQFKHGVKLFVEEDLTGAIAAWERALRLDPNHTNASDSLEKARRLLQRVKEIN</sequence>
<dbReference type="Gene3D" id="6.10.340.10">
    <property type="match status" value="1"/>
</dbReference>
<dbReference type="Pfam" id="PF00672">
    <property type="entry name" value="HAMP"/>
    <property type="match status" value="1"/>
</dbReference>
<dbReference type="EMBL" id="FQXS01000001">
    <property type="protein sequence ID" value="SHH31024.1"/>
    <property type="molecule type" value="Genomic_DNA"/>
</dbReference>
<dbReference type="SUPFAM" id="SSF103190">
    <property type="entry name" value="Sensory domain-like"/>
    <property type="match status" value="1"/>
</dbReference>
<dbReference type="SMART" id="SM00028">
    <property type="entry name" value="TPR"/>
    <property type="match status" value="2"/>
</dbReference>
<dbReference type="SUPFAM" id="SSF158472">
    <property type="entry name" value="HAMP domain-like"/>
    <property type="match status" value="1"/>
</dbReference>
<evidence type="ECO:0000256" key="7">
    <source>
        <dbReference type="SAM" id="Phobius"/>
    </source>
</evidence>
<dbReference type="GO" id="GO:0005886">
    <property type="term" value="C:plasma membrane"/>
    <property type="evidence" value="ECO:0007669"/>
    <property type="project" value="UniProtKB-SubCell"/>
</dbReference>
<dbReference type="PROSITE" id="PS50005">
    <property type="entry name" value="TPR"/>
    <property type="match status" value="2"/>
</dbReference>
<dbReference type="InterPro" id="IPR033463">
    <property type="entry name" value="sCache_3"/>
</dbReference>
<evidence type="ECO:0000256" key="6">
    <source>
        <dbReference type="PROSITE-ProRule" id="PRU00339"/>
    </source>
</evidence>
<dbReference type="CDD" id="cd06225">
    <property type="entry name" value="HAMP"/>
    <property type="match status" value="1"/>
</dbReference>
<accession>A0A1M5RXW7</accession>
<keyword evidence="5 7" id="KW-0472">Membrane</keyword>
<dbReference type="PROSITE" id="PS50885">
    <property type="entry name" value="HAMP"/>
    <property type="match status" value="1"/>
</dbReference>
<dbReference type="OrthoDB" id="9806735at2"/>
<evidence type="ECO:0000256" key="3">
    <source>
        <dbReference type="ARBA" id="ARBA00022692"/>
    </source>
</evidence>
<dbReference type="Gene3D" id="1.25.40.10">
    <property type="entry name" value="Tetratricopeptide repeat domain"/>
    <property type="match status" value="2"/>
</dbReference>
<name>A0A1M5RXW7_9BACT</name>
<keyword evidence="11" id="KW-1185">Reference proteome</keyword>
<evidence type="ECO:0000313" key="10">
    <source>
        <dbReference type="EMBL" id="SHH31024.1"/>
    </source>
</evidence>
<keyword evidence="2" id="KW-1003">Cell membrane</keyword>
<dbReference type="Pfam" id="PF00211">
    <property type="entry name" value="Guanylate_cyc"/>
    <property type="match status" value="1"/>
</dbReference>
<evidence type="ECO:0000313" key="11">
    <source>
        <dbReference type="Proteomes" id="UP000184139"/>
    </source>
</evidence>
<dbReference type="InterPro" id="IPR001054">
    <property type="entry name" value="A/G_cyclase"/>
</dbReference>
<dbReference type="PANTHER" id="PTHR43081:SF1">
    <property type="entry name" value="ADENYLATE CYCLASE, TERMINAL-DIFFERENTIATION SPECIFIC"/>
    <property type="match status" value="1"/>
</dbReference>